<dbReference type="NCBIfam" id="TIGR03534">
    <property type="entry name" value="RF_mod_PrmC"/>
    <property type="match status" value="1"/>
</dbReference>
<comment type="caution">
    <text evidence="4">Lacks conserved residue(s) required for the propagation of feature annotation.</text>
</comment>
<dbReference type="EMBL" id="AGEK01000018">
    <property type="protein sequence ID" value="EHO72213.1"/>
    <property type="molecule type" value="Genomic_DNA"/>
</dbReference>
<dbReference type="InterPro" id="IPR029063">
    <property type="entry name" value="SAM-dependent_MTases_sf"/>
</dbReference>
<evidence type="ECO:0000256" key="5">
    <source>
        <dbReference type="SAM" id="MobiDB-lite"/>
    </source>
</evidence>
<dbReference type="NCBIfam" id="TIGR00536">
    <property type="entry name" value="hemK_fam"/>
    <property type="match status" value="1"/>
</dbReference>
<dbReference type="GO" id="GO:0102559">
    <property type="term" value="F:peptide chain release factor N(5)-glutamine methyltransferase activity"/>
    <property type="evidence" value="ECO:0007669"/>
    <property type="project" value="UniProtKB-EC"/>
</dbReference>
<evidence type="ECO:0000256" key="4">
    <source>
        <dbReference type="HAMAP-Rule" id="MF_02126"/>
    </source>
</evidence>
<dbReference type="Pfam" id="PF13847">
    <property type="entry name" value="Methyltransf_31"/>
    <property type="match status" value="1"/>
</dbReference>
<dbReference type="HOGENOM" id="CLU_018398_3_2_10"/>
<evidence type="ECO:0000259" key="6">
    <source>
        <dbReference type="Pfam" id="PF13847"/>
    </source>
</evidence>
<dbReference type="RefSeq" id="WP_008564735.1">
    <property type="nucleotide sequence ID" value="NZ_JH594502.1"/>
</dbReference>
<dbReference type="InterPro" id="IPR019874">
    <property type="entry name" value="RF_methyltr_PrmC"/>
</dbReference>
<feature type="domain" description="Release factor glutamine methyltransferase N-terminal" evidence="7">
    <location>
        <begin position="17"/>
        <end position="72"/>
    </location>
</feature>
<comment type="function">
    <text evidence="4">Methylates the class 1 translation termination release factors RF1/PrfA and RF2/PrfB on the glutamine residue of the universally conserved GGQ motif.</text>
</comment>
<feature type="binding site" evidence="4">
    <location>
        <position position="193"/>
    </location>
    <ligand>
        <name>S-adenosyl-L-methionine</name>
        <dbReference type="ChEBI" id="CHEBI:59789"/>
    </ligand>
</feature>
<dbReference type="InterPro" id="IPR025714">
    <property type="entry name" value="Methyltranfer_dom"/>
</dbReference>
<feature type="region of interest" description="Disordered" evidence="5">
    <location>
        <begin position="279"/>
        <end position="302"/>
    </location>
</feature>
<dbReference type="PATRIC" id="fig|999422.3.peg.948"/>
<dbReference type="PANTHER" id="PTHR18895:SF74">
    <property type="entry name" value="MTRF1L RELEASE FACTOR GLUTAMINE METHYLTRANSFERASE"/>
    <property type="match status" value="1"/>
</dbReference>
<comment type="similarity">
    <text evidence="4">Belongs to the protein N5-glutamine methyltransferase family. PrmC subfamily.</text>
</comment>
<dbReference type="InterPro" id="IPR050320">
    <property type="entry name" value="N5-glutamine_MTase"/>
</dbReference>
<feature type="compositionally biased region" description="Basic and acidic residues" evidence="5">
    <location>
        <begin position="293"/>
        <end position="302"/>
    </location>
</feature>
<dbReference type="GO" id="GO:0003676">
    <property type="term" value="F:nucleic acid binding"/>
    <property type="evidence" value="ECO:0007669"/>
    <property type="project" value="InterPro"/>
</dbReference>
<dbReference type="Gene3D" id="3.40.50.150">
    <property type="entry name" value="Vaccinia Virus protein VP39"/>
    <property type="match status" value="1"/>
</dbReference>
<gene>
    <name evidence="4" type="primary">prmC</name>
    <name evidence="8" type="ORF">HMPREF9944_00925</name>
</gene>
<comment type="caution">
    <text evidence="8">The sequence shown here is derived from an EMBL/GenBank/DDBJ whole genome shotgun (WGS) entry which is preliminary data.</text>
</comment>
<dbReference type="PANTHER" id="PTHR18895">
    <property type="entry name" value="HEMK METHYLTRANSFERASE"/>
    <property type="match status" value="1"/>
</dbReference>
<dbReference type="Proteomes" id="UP000003167">
    <property type="component" value="Unassembled WGS sequence"/>
</dbReference>
<evidence type="ECO:0000256" key="1">
    <source>
        <dbReference type="ARBA" id="ARBA00022603"/>
    </source>
</evidence>
<keyword evidence="1 4" id="KW-0489">Methyltransferase</keyword>
<dbReference type="InterPro" id="IPR002052">
    <property type="entry name" value="DNA_methylase_N6_adenine_CS"/>
</dbReference>
<feature type="binding site" evidence="4">
    <location>
        <position position="147"/>
    </location>
    <ligand>
        <name>S-adenosyl-L-methionine</name>
        <dbReference type="ChEBI" id="CHEBI:59789"/>
    </ligand>
</feature>
<dbReference type="SUPFAM" id="SSF53335">
    <property type="entry name" value="S-adenosyl-L-methionine-dependent methyltransferases"/>
    <property type="match status" value="1"/>
</dbReference>
<evidence type="ECO:0000259" key="7">
    <source>
        <dbReference type="Pfam" id="PF17827"/>
    </source>
</evidence>
<dbReference type="Pfam" id="PF17827">
    <property type="entry name" value="PrmC_N"/>
    <property type="match status" value="1"/>
</dbReference>
<feature type="binding site" evidence="4">
    <location>
        <begin position="124"/>
        <end position="128"/>
    </location>
    <ligand>
        <name>S-adenosyl-L-methionine</name>
        <dbReference type="ChEBI" id="CHEBI:59789"/>
    </ligand>
</feature>
<dbReference type="GO" id="GO:0032259">
    <property type="term" value="P:methylation"/>
    <property type="evidence" value="ECO:0007669"/>
    <property type="project" value="UniProtKB-KW"/>
</dbReference>
<name>H1HL81_9BACT</name>
<evidence type="ECO:0000313" key="8">
    <source>
        <dbReference type="EMBL" id="EHO72213.1"/>
    </source>
</evidence>
<keyword evidence="9" id="KW-1185">Reference proteome</keyword>
<dbReference type="OrthoDB" id="9800643at2"/>
<feature type="domain" description="Methyltransferase" evidence="6">
    <location>
        <begin position="118"/>
        <end position="200"/>
    </location>
</feature>
<protein>
    <recommendedName>
        <fullName evidence="4">Release factor glutamine methyltransferase</fullName>
        <shortName evidence="4">RF MTase</shortName>
        <ecNumber evidence="4">2.1.1.297</ecNumber>
    </recommendedName>
    <alternativeName>
        <fullName evidence="4">N5-glutamine methyltransferase PrmC</fullName>
    </alternativeName>
    <alternativeName>
        <fullName evidence="4">Protein-(glutamine-N5) MTase PrmC</fullName>
    </alternativeName>
    <alternativeName>
        <fullName evidence="4">Protein-glutamine N-methyltransferase PrmC</fullName>
    </alternativeName>
</protein>
<dbReference type="STRING" id="999422.HMPREF9944_00925"/>
<dbReference type="CDD" id="cd02440">
    <property type="entry name" value="AdoMet_MTases"/>
    <property type="match status" value="1"/>
</dbReference>
<dbReference type="InterPro" id="IPR004556">
    <property type="entry name" value="HemK-like"/>
</dbReference>
<dbReference type="HAMAP" id="MF_02126">
    <property type="entry name" value="RF_methyltr_PrmC"/>
    <property type="match status" value="1"/>
</dbReference>
<evidence type="ECO:0000256" key="2">
    <source>
        <dbReference type="ARBA" id="ARBA00022679"/>
    </source>
</evidence>
<dbReference type="EC" id="2.1.1.297" evidence="4"/>
<dbReference type="AlphaFoldDB" id="H1HL81"/>
<sequence>MTYSELWRRLVPRYDEREAKAVARTLLEDVFKLSLTDLYTDGLERLTDAETSLLDNLFGRLEQGEPVQYVTGKASFCGREFKVNPAVLIPRPETELLCQTVISAFNAPYCALQPPEPLRVLDVGTGSGCIAVTLALDLWNSAITAWDISSDALLTARENAHRLQARVNFELHDVLQLDKAAFEASPFDVIVSNPPYICERERSDMAPHVLQHEPPSALFVPDDDPLIFYRAIARYALRRLKPSGLLAFEINPLYAEALRKMLEEMGFRTVDVKKDPYGRERVITAQKPLPAPPKEESPKRTN</sequence>
<keyword evidence="2 4" id="KW-0808">Transferase</keyword>
<evidence type="ECO:0000256" key="3">
    <source>
        <dbReference type="ARBA" id="ARBA00022691"/>
    </source>
</evidence>
<reference evidence="8 9" key="1">
    <citation type="submission" date="2011-12" db="EMBL/GenBank/DDBJ databases">
        <title>The Genome Sequence of Prevotella maculosa OT 289.</title>
        <authorList>
            <consortium name="The Broad Institute Genome Sequencing Platform"/>
            <person name="Earl A."/>
            <person name="Ward D."/>
            <person name="Feldgarden M."/>
            <person name="Gevers D."/>
            <person name="Izard J."/>
            <person name="Blanton J.M."/>
            <person name="Mathney J."/>
            <person name="Tanner A.C."/>
            <person name="Dewhirst F.E."/>
            <person name="Young S.K."/>
            <person name="Zeng Q."/>
            <person name="Gargeya S."/>
            <person name="Fitzgerald M."/>
            <person name="Haas B."/>
            <person name="Abouelleil A."/>
            <person name="Alvarado L."/>
            <person name="Arachchi H.M."/>
            <person name="Berlin A."/>
            <person name="Chapman S.B."/>
            <person name="Gearin G."/>
            <person name="Goldberg J."/>
            <person name="Griggs A."/>
            <person name="Gujja S."/>
            <person name="Hansen M."/>
            <person name="Heiman D."/>
            <person name="Howarth C."/>
            <person name="Larimer J."/>
            <person name="Lui A."/>
            <person name="MacDonald P.J.P."/>
            <person name="McCowen C."/>
            <person name="Montmayeur A."/>
            <person name="Murphy C."/>
            <person name="Neiman D."/>
            <person name="Pearson M."/>
            <person name="Priest M."/>
            <person name="Roberts A."/>
            <person name="Saif S."/>
            <person name="Shea T."/>
            <person name="Sisk P."/>
            <person name="Stolte C."/>
            <person name="Sykes S."/>
            <person name="Wortman J."/>
            <person name="Nusbaum C."/>
            <person name="Birren B."/>
        </authorList>
    </citation>
    <scope>NUCLEOTIDE SEQUENCE [LARGE SCALE GENOMIC DNA]</scope>
    <source>
        <strain evidence="8 9">OT 289</strain>
    </source>
</reference>
<accession>H1HL81</accession>
<evidence type="ECO:0000313" key="9">
    <source>
        <dbReference type="Proteomes" id="UP000003167"/>
    </source>
</evidence>
<dbReference type="Gene3D" id="1.10.8.10">
    <property type="entry name" value="DNA helicase RuvA subunit, C-terminal domain"/>
    <property type="match status" value="1"/>
</dbReference>
<feature type="binding site" evidence="4">
    <location>
        <begin position="193"/>
        <end position="196"/>
    </location>
    <ligand>
        <name>substrate</name>
    </ligand>
</feature>
<organism evidence="8 9">
    <name type="scientific">Segatella maculosa OT 289</name>
    <dbReference type="NCBI Taxonomy" id="999422"/>
    <lineage>
        <taxon>Bacteria</taxon>
        <taxon>Pseudomonadati</taxon>
        <taxon>Bacteroidota</taxon>
        <taxon>Bacteroidia</taxon>
        <taxon>Bacteroidales</taxon>
        <taxon>Prevotellaceae</taxon>
        <taxon>Segatella</taxon>
    </lineage>
</organism>
<dbReference type="InterPro" id="IPR040758">
    <property type="entry name" value="PrmC_N"/>
</dbReference>
<comment type="catalytic activity">
    <reaction evidence="4">
        <text>L-glutaminyl-[peptide chain release factor] + S-adenosyl-L-methionine = N(5)-methyl-L-glutaminyl-[peptide chain release factor] + S-adenosyl-L-homocysteine + H(+)</text>
        <dbReference type="Rhea" id="RHEA:42896"/>
        <dbReference type="Rhea" id="RHEA-COMP:10271"/>
        <dbReference type="Rhea" id="RHEA-COMP:10272"/>
        <dbReference type="ChEBI" id="CHEBI:15378"/>
        <dbReference type="ChEBI" id="CHEBI:30011"/>
        <dbReference type="ChEBI" id="CHEBI:57856"/>
        <dbReference type="ChEBI" id="CHEBI:59789"/>
        <dbReference type="ChEBI" id="CHEBI:61891"/>
        <dbReference type="EC" id="2.1.1.297"/>
    </reaction>
</comment>
<dbReference type="PROSITE" id="PS00092">
    <property type="entry name" value="N6_MTASE"/>
    <property type="match status" value="1"/>
</dbReference>
<keyword evidence="3 4" id="KW-0949">S-adenosyl-L-methionine</keyword>
<proteinExistence type="inferred from homology"/>